<dbReference type="EMBL" id="QKYT01000001">
    <property type="protein sequence ID" value="RIA99751.1"/>
    <property type="molecule type" value="Genomic_DNA"/>
</dbReference>
<keyword evidence="2" id="KW-1185">Reference proteome</keyword>
<dbReference type="OrthoDB" id="2411751at2759"/>
<sequence length="94" mass="10739">MIAVDISSECENYMTVINKVELIFHKLKSKDITVYAIVTDSASAYTAARKCIAIAIFGKTRWNSLYYICTSLLKMQQVLQLNYSDEELTTQFIL</sequence>
<name>A0A397TX58_9GLOM</name>
<protein>
    <recommendedName>
        <fullName evidence="3">DUF659 domain-containing protein</fullName>
    </recommendedName>
</protein>
<proteinExistence type="predicted"/>
<dbReference type="Proteomes" id="UP000265703">
    <property type="component" value="Unassembled WGS sequence"/>
</dbReference>
<comment type="caution">
    <text evidence="1">The sequence shown here is derived from an EMBL/GenBank/DDBJ whole genome shotgun (WGS) entry which is preliminary data.</text>
</comment>
<accession>A0A397TX58</accession>
<dbReference type="AlphaFoldDB" id="A0A397TX58"/>
<organism evidence="1 2">
    <name type="scientific">Glomus cerebriforme</name>
    <dbReference type="NCBI Taxonomy" id="658196"/>
    <lineage>
        <taxon>Eukaryota</taxon>
        <taxon>Fungi</taxon>
        <taxon>Fungi incertae sedis</taxon>
        <taxon>Mucoromycota</taxon>
        <taxon>Glomeromycotina</taxon>
        <taxon>Glomeromycetes</taxon>
        <taxon>Glomerales</taxon>
        <taxon>Glomeraceae</taxon>
        <taxon>Glomus</taxon>
    </lineage>
</organism>
<reference evidence="1 2" key="1">
    <citation type="submission" date="2018-06" db="EMBL/GenBank/DDBJ databases">
        <title>Comparative genomics reveals the genomic features of Rhizophagus irregularis, R. cerebriforme, R. diaphanum and Gigaspora rosea, and their symbiotic lifestyle signature.</title>
        <authorList>
            <person name="Morin E."/>
            <person name="San Clemente H."/>
            <person name="Chen E.C.H."/>
            <person name="De La Providencia I."/>
            <person name="Hainaut M."/>
            <person name="Kuo A."/>
            <person name="Kohler A."/>
            <person name="Murat C."/>
            <person name="Tang N."/>
            <person name="Roy S."/>
            <person name="Loubradou J."/>
            <person name="Henrissat B."/>
            <person name="Grigoriev I.V."/>
            <person name="Corradi N."/>
            <person name="Roux C."/>
            <person name="Martin F.M."/>
        </authorList>
    </citation>
    <scope>NUCLEOTIDE SEQUENCE [LARGE SCALE GENOMIC DNA]</scope>
    <source>
        <strain evidence="1 2">DAOM 227022</strain>
    </source>
</reference>
<evidence type="ECO:0000313" key="2">
    <source>
        <dbReference type="Proteomes" id="UP000265703"/>
    </source>
</evidence>
<evidence type="ECO:0000313" key="1">
    <source>
        <dbReference type="EMBL" id="RIA99751.1"/>
    </source>
</evidence>
<gene>
    <name evidence="1" type="ORF">C1645_811119</name>
</gene>
<evidence type="ECO:0008006" key="3">
    <source>
        <dbReference type="Google" id="ProtNLM"/>
    </source>
</evidence>
<dbReference type="STRING" id="658196.A0A397TX58"/>